<dbReference type="Gene3D" id="1.10.10.10">
    <property type="entry name" value="Winged helix-like DNA-binding domain superfamily/Winged helix DNA-binding domain"/>
    <property type="match status" value="1"/>
</dbReference>
<dbReference type="InterPro" id="IPR018490">
    <property type="entry name" value="cNMP-bd_dom_sf"/>
</dbReference>
<accession>A0ABY5VCF4</accession>
<dbReference type="InterPro" id="IPR014710">
    <property type="entry name" value="RmlC-like_jellyroll"/>
</dbReference>
<evidence type="ECO:0000313" key="6">
    <source>
        <dbReference type="Proteomes" id="UP001060164"/>
    </source>
</evidence>
<evidence type="ECO:0000256" key="2">
    <source>
        <dbReference type="ARBA" id="ARBA00023125"/>
    </source>
</evidence>
<dbReference type="InterPro" id="IPR000595">
    <property type="entry name" value="cNMP-bd_dom"/>
</dbReference>
<proteinExistence type="predicted"/>
<dbReference type="Pfam" id="PF13545">
    <property type="entry name" value="HTH_Crp_2"/>
    <property type="match status" value="1"/>
</dbReference>
<gene>
    <name evidence="5" type="ORF">NQ502_12520</name>
</gene>
<dbReference type="InterPro" id="IPR036388">
    <property type="entry name" value="WH-like_DNA-bd_sf"/>
</dbReference>
<reference evidence="5" key="1">
    <citation type="journal article" date="2022" name="Cell">
        <title>Design, construction, and in vivo augmentation of a complex gut microbiome.</title>
        <authorList>
            <person name="Cheng A.G."/>
            <person name="Ho P.Y."/>
            <person name="Aranda-Diaz A."/>
            <person name="Jain S."/>
            <person name="Yu F.B."/>
            <person name="Meng X."/>
            <person name="Wang M."/>
            <person name="Iakiviak M."/>
            <person name="Nagashima K."/>
            <person name="Zhao A."/>
            <person name="Murugkar P."/>
            <person name="Patil A."/>
            <person name="Atabakhsh K."/>
            <person name="Weakley A."/>
            <person name="Yan J."/>
            <person name="Brumbaugh A.R."/>
            <person name="Higginbottom S."/>
            <person name="Dimas A."/>
            <person name="Shiver A.L."/>
            <person name="Deutschbauer A."/>
            <person name="Neff N."/>
            <person name="Sonnenburg J.L."/>
            <person name="Huang K.C."/>
            <person name="Fischbach M.A."/>
        </authorList>
    </citation>
    <scope>NUCLEOTIDE SEQUENCE</scope>
    <source>
        <strain evidence="5">DSM 19829</strain>
    </source>
</reference>
<dbReference type="SUPFAM" id="SSF46785">
    <property type="entry name" value="Winged helix' DNA-binding domain"/>
    <property type="match status" value="1"/>
</dbReference>
<feature type="domain" description="HTH crp-type" evidence="4">
    <location>
        <begin position="143"/>
        <end position="212"/>
    </location>
</feature>
<keyword evidence="6" id="KW-1185">Reference proteome</keyword>
<protein>
    <submittedName>
        <fullName evidence="5">Crp/Fnr family transcriptional regulator</fullName>
    </submittedName>
</protein>
<evidence type="ECO:0000313" key="5">
    <source>
        <dbReference type="EMBL" id="UWP58201.1"/>
    </source>
</evidence>
<dbReference type="InterPro" id="IPR012318">
    <property type="entry name" value="HTH_CRP"/>
</dbReference>
<dbReference type="EMBL" id="CP102290">
    <property type="protein sequence ID" value="UWP58201.1"/>
    <property type="molecule type" value="Genomic_DNA"/>
</dbReference>
<dbReference type="SMART" id="SM00419">
    <property type="entry name" value="HTH_CRP"/>
    <property type="match status" value="1"/>
</dbReference>
<dbReference type="RefSeq" id="WP_028529260.1">
    <property type="nucleotide sequence ID" value="NZ_CABLBR010000021.1"/>
</dbReference>
<dbReference type="PROSITE" id="PS51063">
    <property type="entry name" value="HTH_CRP_2"/>
    <property type="match status" value="1"/>
</dbReference>
<evidence type="ECO:0000256" key="3">
    <source>
        <dbReference type="ARBA" id="ARBA00023163"/>
    </source>
</evidence>
<dbReference type="InterPro" id="IPR036390">
    <property type="entry name" value="WH_DNA-bd_sf"/>
</dbReference>
<dbReference type="SUPFAM" id="SSF51206">
    <property type="entry name" value="cAMP-binding domain-like"/>
    <property type="match status" value="1"/>
</dbReference>
<dbReference type="Proteomes" id="UP001060164">
    <property type="component" value="Chromosome"/>
</dbReference>
<evidence type="ECO:0000259" key="4">
    <source>
        <dbReference type="PROSITE" id="PS51063"/>
    </source>
</evidence>
<keyword evidence="1" id="KW-0805">Transcription regulation</keyword>
<name>A0ABY5VCF4_9FIRM</name>
<dbReference type="Gene3D" id="2.60.120.10">
    <property type="entry name" value="Jelly Rolls"/>
    <property type="match status" value="1"/>
</dbReference>
<sequence>MLTPRYFFTDDFSRFYEYFCSQPHRKRAVTKGEYLWEPERPFEKVHYILSGIAHNYLEHENGHRKIISFHSRGTVFPGYHQQNFKIEGALITKAISDMQVLEFSKAEFGIMFENNLQLSAAVVEWYSSYVNLLLYEAAHQEYNHSFIKLCNLLFLFTQNVSEGQALTIQLTQDEIADILAVNRVNLARHFARLRNEHIIATHRKRIEIVDLPALADYCSEETLPC</sequence>
<keyword evidence="3" id="KW-0804">Transcription</keyword>
<evidence type="ECO:0000256" key="1">
    <source>
        <dbReference type="ARBA" id="ARBA00023015"/>
    </source>
</evidence>
<dbReference type="CDD" id="cd00038">
    <property type="entry name" value="CAP_ED"/>
    <property type="match status" value="1"/>
</dbReference>
<keyword evidence="2" id="KW-0238">DNA-binding</keyword>
<organism evidence="5 6">
    <name type="scientific">Ruminococcus gauvreauii</name>
    <dbReference type="NCBI Taxonomy" id="438033"/>
    <lineage>
        <taxon>Bacteria</taxon>
        <taxon>Bacillati</taxon>
        <taxon>Bacillota</taxon>
        <taxon>Clostridia</taxon>
        <taxon>Eubacteriales</taxon>
        <taxon>Oscillospiraceae</taxon>
        <taxon>Ruminococcus</taxon>
    </lineage>
</organism>